<reference evidence="2 3" key="1">
    <citation type="journal article" date="2012" name="Science">
        <title>Ecological populations of bacteria act as socially cohesive units of antibiotic production and resistance.</title>
        <authorList>
            <person name="Cordero O.X."/>
            <person name="Wildschutte H."/>
            <person name="Kirkup B."/>
            <person name="Proehl S."/>
            <person name="Ngo L."/>
            <person name="Hussain F."/>
            <person name="Le Roux F."/>
            <person name="Mincer T."/>
            <person name="Polz M.F."/>
        </authorList>
    </citation>
    <scope>NUCLEOTIDE SEQUENCE [LARGE SCALE GENOMIC DNA]</scope>
    <source>
        <strain evidence="2 3">ZF-129</strain>
    </source>
</reference>
<name>A0A1E5BLH1_9VIBR</name>
<gene>
    <name evidence="2" type="ORF">A1QO_02615</name>
</gene>
<evidence type="ECO:0000313" key="3">
    <source>
        <dbReference type="Proteomes" id="UP000094741"/>
    </source>
</evidence>
<sequence length="108" mass="12060">MKSSIVLFILVVFAPMNNAIAYEDYMNDFGLIMVNNLIEIEIEKACNSHVSEAGFIEIDVDSNCILKVNTLRNKIASAPNSDGYLEGIDIFMRKNSIPIIVGMENRTD</sequence>
<protein>
    <submittedName>
        <fullName evidence="2">Uncharacterized protein</fullName>
    </submittedName>
</protein>
<dbReference type="RefSeq" id="WP_017041285.1">
    <property type="nucleotide sequence ID" value="NZ_AJYQ02000002.1"/>
</dbReference>
<dbReference type="EMBL" id="AJYQ02000002">
    <property type="protein sequence ID" value="OEE38290.1"/>
    <property type="molecule type" value="Genomic_DNA"/>
</dbReference>
<dbReference type="AlphaFoldDB" id="A0A1E5BLH1"/>
<comment type="caution">
    <text evidence="2">The sequence shown here is derived from an EMBL/GenBank/DDBJ whole genome shotgun (WGS) entry which is preliminary data.</text>
</comment>
<feature type="chain" id="PRO_5009171721" evidence="1">
    <location>
        <begin position="22"/>
        <end position="108"/>
    </location>
</feature>
<dbReference type="Proteomes" id="UP000094741">
    <property type="component" value="Unassembled WGS sequence"/>
</dbReference>
<dbReference type="STRING" id="1187848.A1QO_02615"/>
<organism evidence="2 3">
    <name type="scientific">Vibrio genomosp. F10 str. ZF-129</name>
    <dbReference type="NCBI Taxonomy" id="1187848"/>
    <lineage>
        <taxon>Bacteria</taxon>
        <taxon>Pseudomonadati</taxon>
        <taxon>Pseudomonadota</taxon>
        <taxon>Gammaproteobacteria</taxon>
        <taxon>Vibrionales</taxon>
        <taxon>Vibrionaceae</taxon>
        <taxon>Vibrio</taxon>
    </lineage>
</organism>
<keyword evidence="1" id="KW-0732">Signal</keyword>
<feature type="signal peptide" evidence="1">
    <location>
        <begin position="1"/>
        <end position="21"/>
    </location>
</feature>
<evidence type="ECO:0000313" key="2">
    <source>
        <dbReference type="EMBL" id="OEE38290.1"/>
    </source>
</evidence>
<evidence type="ECO:0000256" key="1">
    <source>
        <dbReference type="SAM" id="SignalP"/>
    </source>
</evidence>
<accession>A0A1E5BLH1</accession>
<proteinExistence type="predicted"/>